<keyword evidence="3" id="KW-1185">Reference proteome</keyword>
<evidence type="ECO:0000313" key="2">
    <source>
        <dbReference type="EMBL" id="RJG52974.1"/>
    </source>
</evidence>
<gene>
    <name evidence="2" type="ORF">D0Z70_18240</name>
</gene>
<dbReference type="EMBL" id="QVRA01000020">
    <property type="protein sequence ID" value="RJG52974.1"/>
    <property type="molecule type" value="Genomic_DNA"/>
</dbReference>
<accession>A0A418YP08</accession>
<organism evidence="2 3">
    <name type="scientific">Sphingobium terrigena</name>
    <dbReference type="NCBI Taxonomy" id="2304063"/>
    <lineage>
        <taxon>Bacteria</taxon>
        <taxon>Pseudomonadati</taxon>
        <taxon>Pseudomonadota</taxon>
        <taxon>Alphaproteobacteria</taxon>
        <taxon>Sphingomonadales</taxon>
        <taxon>Sphingomonadaceae</taxon>
        <taxon>Sphingobium</taxon>
    </lineage>
</organism>
<dbReference type="OrthoDB" id="7501533at2"/>
<dbReference type="Proteomes" id="UP000283469">
    <property type="component" value="Unassembled WGS sequence"/>
</dbReference>
<feature type="compositionally biased region" description="Pro residues" evidence="1">
    <location>
        <begin position="183"/>
        <end position="196"/>
    </location>
</feature>
<feature type="region of interest" description="Disordered" evidence="1">
    <location>
        <begin position="176"/>
        <end position="197"/>
    </location>
</feature>
<comment type="caution">
    <text evidence="2">The sequence shown here is derived from an EMBL/GenBank/DDBJ whole genome shotgun (WGS) entry which is preliminary data.</text>
</comment>
<evidence type="ECO:0000313" key="3">
    <source>
        <dbReference type="Proteomes" id="UP000283469"/>
    </source>
</evidence>
<proteinExistence type="predicted"/>
<dbReference type="RefSeq" id="WP_119748885.1">
    <property type="nucleotide sequence ID" value="NZ_QVRA01000020.1"/>
</dbReference>
<protein>
    <submittedName>
        <fullName evidence="2">Uncharacterized protein</fullName>
    </submittedName>
</protein>
<reference evidence="2 3" key="1">
    <citation type="submission" date="2018-08" db="EMBL/GenBank/DDBJ databases">
        <title>Sphingobium sp. EO9.</title>
        <authorList>
            <person name="Park Y."/>
            <person name="Kim K.H."/>
            <person name="Jeon C.O."/>
        </authorList>
    </citation>
    <scope>NUCLEOTIDE SEQUENCE [LARGE SCALE GENOMIC DNA]</scope>
    <source>
        <strain evidence="2 3">EO9</strain>
    </source>
</reference>
<sequence length="420" mass="46658">MRPKPAAFDPADRECWIGHGRCPDHAEALASVWKDYPDLPFDAPLDQRMTRSRARVAALRPFNDAIRKEAECERQRANFACIERRVASGLIEPFDRAILHARAQHGYDWDAAVLYAQGRYAAEEGWEARDFSAPPGETSPAYAQGFRDGGGCFDDLFDVARRSFAAAARNTDRLPVPRMPQVARPPPSSWPLPTDAPRPARWSKRVVIIGAATLSDAEAGLMTMLEAHPGHEMARVIVADPGRGFQGWRSADPVHPRDPADQLRAVLAGIETDDLLVVADGADLAWIDQYASVLPLCRTMERTRNSAIQQRAQMRVWLDRGLCDGDVLASGHIRWTKLAQGLSGRLGEFVVRYAGKAQPRGHRIFMEMRDSELAAGFMTPQGELLSPEVIITNKAHMRRHMAAMLRRFAAAIPHHRNTAA</sequence>
<dbReference type="AlphaFoldDB" id="A0A418YP08"/>
<name>A0A418YP08_9SPHN</name>
<evidence type="ECO:0000256" key="1">
    <source>
        <dbReference type="SAM" id="MobiDB-lite"/>
    </source>
</evidence>